<proteinExistence type="predicted"/>
<gene>
    <name evidence="2" type="ORF">NDU88_001478</name>
</gene>
<dbReference type="AlphaFoldDB" id="A0AAV7PCN3"/>
<reference evidence="2" key="1">
    <citation type="journal article" date="2022" name="bioRxiv">
        <title>Sequencing and chromosome-scale assembly of the giantPleurodeles waltlgenome.</title>
        <authorList>
            <person name="Brown T."/>
            <person name="Elewa A."/>
            <person name="Iarovenko S."/>
            <person name="Subramanian E."/>
            <person name="Araus A.J."/>
            <person name="Petzold A."/>
            <person name="Susuki M."/>
            <person name="Suzuki K.-i.T."/>
            <person name="Hayashi T."/>
            <person name="Toyoda A."/>
            <person name="Oliveira C."/>
            <person name="Osipova E."/>
            <person name="Leigh N.D."/>
            <person name="Simon A."/>
            <person name="Yun M.H."/>
        </authorList>
    </citation>
    <scope>NUCLEOTIDE SEQUENCE</scope>
    <source>
        <strain evidence="2">20211129_DDA</strain>
        <tissue evidence="2">Liver</tissue>
    </source>
</reference>
<accession>A0AAV7PCN3</accession>
<sequence length="155" mass="16702">MVRCVPQSFCSILVAVPKNEAEMGEGYTYHSPSHVMQQEVSLQKSLGLDWERVPAAGPERWRSRGAEGPGIVGLPGDLAGAVELKRPRAAWEVGSRSRAAGDGSRRGTQLESADDAYKIKDPRRRAETLGLRRGSVRRTLGVATAILGPKVPKTG</sequence>
<evidence type="ECO:0000313" key="3">
    <source>
        <dbReference type="Proteomes" id="UP001066276"/>
    </source>
</evidence>
<dbReference type="Proteomes" id="UP001066276">
    <property type="component" value="Chromosome 7"/>
</dbReference>
<organism evidence="2 3">
    <name type="scientific">Pleurodeles waltl</name>
    <name type="common">Iberian ribbed newt</name>
    <dbReference type="NCBI Taxonomy" id="8319"/>
    <lineage>
        <taxon>Eukaryota</taxon>
        <taxon>Metazoa</taxon>
        <taxon>Chordata</taxon>
        <taxon>Craniata</taxon>
        <taxon>Vertebrata</taxon>
        <taxon>Euteleostomi</taxon>
        <taxon>Amphibia</taxon>
        <taxon>Batrachia</taxon>
        <taxon>Caudata</taxon>
        <taxon>Salamandroidea</taxon>
        <taxon>Salamandridae</taxon>
        <taxon>Pleurodelinae</taxon>
        <taxon>Pleurodeles</taxon>
    </lineage>
</organism>
<evidence type="ECO:0000256" key="1">
    <source>
        <dbReference type="SAM" id="MobiDB-lite"/>
    </source>
</evidence>
<protein>
    <submittedName>
        <fullName evidence="2">Uncharacterized protein</fullName>
    </submittedName>
</protein>
<feature type="region of interest" description="Disordered" evidence="1">
    <location>
        <begin position="94"/>
        <end position="121"/>
    </location>
</feature>
<comment type="caution">
    <text evidence="2">The sequence shown here is derived from an EMBL/GenBank/DDBJ whole genome shotgun (WGS) entry which is preliminary data.</text>
</comment>
<name>A0AAV7PCN3_PLEWA</name>
<keyword evidence="3" id="KW-1185">Reference proteome</keyword>
<dbReference type="EMBL" id="JANPWB010000011">
    <property type="protein sequence ID" value="KAJ1123005.1"/>
    <property type="molecule type" value="Genomic_DNA"/>
</dbReference>
<evidence type="ECO:0000313" key="2">
    <source>
        <dbReference type="EMBL" id="KAJ1123005.1"/>
    </source>
</evidence>